<dbReference type="PANTHER" id="PTHR45138:SF9">
    <property type="entry name" value="DIGUANYLATE CYCLASE DGCM-RELATED"/>
    <property type="match status" value="1"/>
</dbReference>
<dbReference type="Pfam" id="PF00990">
    <property type="entry name" value="GGDEF"/>
    <property type="match status" value="1"/>
</dbReference>
<evidence type="ECO:0000313" key="4">
    <source>
        <dbReference type="EMBL" id="GEN59171.1"/>
    </source>
</evidence>
<dbReference type="FunFam" id="3.30.70.270:FF:000001">
    <property type="entry name" value="Diguanylate cyclase domain protein"/>
    <property type="match status" value="1"/>
</dbReference>
<dbReference type="InterPro" id="IPR000160">
    <property type="entry name" value="GGDEF_dom"/>
</dbReference>
<dbReference type="STRING" id="1120919.GCA_000429165_01818"/>
<feature type="domain" description="GGDEF" evidence="3">
    <location>
        <begin position="38"/>
        <end position="170"/>
    </location>
</feature>
<dbReference type="Proteomes" id="UP000321635">
    <property type="component" value="Unassembled WGS sequence"/>
</dbReference>
<comment type="catalytic activity">
    <reaction evidence="2">
        <text>2 GTP = 3',3'-c-di-GMP + 2 diphosphate</text>
        <dbReference type="Rhea" id="RHEA:24898"/>
        <dbReference type="ChEBI" id="CHEBI:33019"/>
        <dbReference type="ChEBI" id="CHEBI:37565"/>
        <dbReference type="ChEBI" id="CHEBI:58805"/>
        <dbReference type="EC" id="2.7.7.65"/>
    </reaction>
</comment>
<dbReference type="Gene3D" id="3.30.70.270">
    <property type="match status" value="1"/>
</dbReference>
<dbReference type="EC" id="2.7.7.65" evidence="1"/>
<sequence length="191" mass="21461">MMELRREANTDKLSGLLNRHGFDHALQTLRDAERDKDEPIALVIADLDHFKRINDTFGHGVGDAVIAAFGCVVRDTLYDRWIAARFGGEEFSILMYGVTIPEAYGICEKIRKNFETHCRDNMSGRLRATVSIGLTPGALSSDIKRLYTEADSALYEAKRAGRNNVKIHVIDENVEGFLSRKSESCLRRVVS</sequence>
<evidence type="ECO:0000256" key="1">
    <source>
        <dbReference type="ARBA" id="ARBA00012528"/>
    </source>
</evidence>
<keyword evidence="5" id="KW-1185">Reference proteome</keyword>
<comment type="caution">
    <text evidence="4">The sequence shown here is derived from an EMBL/GenBank/DDBJ whole genome shotgun (WGS) entry which is preliminary data.</text>
</comment>
<dbReference type="PANTHER" id="PTHR45138">
    <property type="entry name" value="REGULATORY COMPONENTS OF SENSORY TRANSDUCTION SYSTEM"/>
    <property type="match status" value="1"/>
</dbReference>
<dbReference type="CDD" id="cd01949">
    <property type="entry name" value="GGDEF"/>
    <property type="match status" value="1"/>
</dbReference>
<protein>
    <recommendedName>
        <fullName evidence="1">diguanylate cyclase</fullName>
        <ecNumber evidence="1">2.7.7.65</ecNumber>
    </recommendedName>
</protein>
<evidence type="ECO:0000259" key="3">
    <source>
        <dbReference type="PROSITE" id="PS50887"/>
    </source>
</evidence>
<dbReference type="InterPro" id="IPR029787">
    <property type="entry name" value="Nucleotide_cyclase"/>
</dbReference>
<dbReference type="InterPro" id="IPR043128">
    <property type="entry name" value="Rev_trsase/Diguanyl_cyclase"/>
</dbReference>
<evidence type="ECO:0000256" key="2">
    <source>
        <dbReference type="ARBA" id="ARBA00034247"/>
    </source>
</evidence>
<name>A0A511X8C6_9PROT</name>
<dbReference type="SUPFAM" id="SSF55073">
    <property type="entry name" value="Nucleotide cyclase"/>
    <property type="match status" value="1"/>
</dbReference>
<dbReference type="GO" id="GO:0052621">
    <property type="term" value="F:diguanylate cyclase activity"/>
    <property type="evidence" value="ECO:0007669"/>
    <property type="project" value="UniProtKB-EC"/>
</dbReference>
<dbReference type="EMBL" id="BJYF01000005">
    <property type="protein sequence ID" value="GEN59171.1"/>
    <property type="molecule type" value="Genomic_DNA"/>
</dbReference>
<organism evidence="4 5">
    <name type="scientific">Acetobacter nitrogenifigens DSM 23921 = NBRC 105050</name>
    <dbReference type="NCBI Taxonomy" id="1120919"/>
    <lineage>
        <taxon>Bacteria</taxon>
        <taxon>Pseudomonadati</taxon>
        <taxon>Pseudomonadota</taxon>
        <taxon>Alphaproteobacteria</taxon>
        <taxon>Acetobacterales</taxon>
        <taxon>Acetobacteraceae</taxon>
        <taxon>Acetobacter</taxon>
    </lineage>
</organism>
<proteinExistence type="predicted"/>
<accession>A0A511X8C6</accession>
<gene>
    <name evidence="4" type="ORF">ANI02nite_10550</name>
</gene>
<dbReference type="PROSITE" id="PS50887">
    <property type="entry name" value="GGDEF"/>
    <property type="match status" value="1"/>
</dbReference>
<dbReference type="AlphaFoldDB" id="A0A511X8C6"/>
<reference evidence="4 5" key="1">
    <citation type="submission" date="2019-07" db="EMBL/GenBank/DDBJ databases">
        <title>Whole genome shotgun sequence of Acetobacter nitrogenifigens NBRC 105050.</title>
        <authorList>
            <person name="Hosoyama A."/>
            <person name="Uohara A."/>
            <person name="Ohji S."/>
            <person name="Ichikawa N."/>
        </authorList>
    </citation>
    <scope>NUCLEOTIDE SEQUENCE [LARGE SCALE GENOMIC DNA]</scope>
    <source>
        <strain evidence="4 5">NBRC 105050</strain>
    </source>
</reference>
<dbReference type="InterPro" id="IPR050469">
    <property type="entry name" value="Diguanylate_Cyclase"/>
</dbReference>
<dbReference type="NCBIfam" id="TIGR00254">
    <property type="entry name" value="GGDEF"/>
    <property type="match status" value="1"/>
</dbReference>
<dbReference type="SMART" id="SM00267">
    <property type="entry name" value="GGDEF"/>
    <property type="match status" value="1"/>
</dbReference>
<evidence type="ECO:0000313" key="5">
    <source>
        <dbReference type="Proteomes" id="UP000321635"/>
    </source>
</evidence>